<reference evidence="1 2" key="1">
    <citation type="submission" date="2009-11" db="EMBL/GenBank/DDBJ databases">
        <title>Annotation of Allomyces macrogynus ATCC 38327.</title>
        <authorList>
            <consortium name="The Broad Institute Genome Sequencing Platform"/>
            <person name="Russ C."/>
            <person name="Cuomo C."/>
            <person name="Burger G."/>
            <person name="Gray M.W."/>
            <person name="Holland P.W.H."/>
            <person name="King N."/>
            <person name="Lang F.B.F."/>
            <person name="Roger A.J."/>
            <person name="Ruiz-Trillo I."/>
            <person name="Young S.K."/>
            <person name="Zeng Q."/>
            <person name="Gargeya S."/>
            <person name="Fitzgerald M."/>
            <person name="Haas B."/>
            <person name="Abouelleil A."/>
            <person name="Alvarado L."/>
            <person name="Arachchi H.M."/>
            <person name="Berlin A."/>
            <person name="Chapman S.B."/>
            <person name="Gearin G."/>
            <person name="Goldberg J."/>
            <person name="Griggs A."/>
            <person name="Gujja S."/>
            <person name="Hansen M."/>
            <person name="Heiman D."/>
            <person name="Howarth C."/>
            <person name="Larimer J."/>
            <person name="Lui A."/>
            <person name="MacDonald P.J.P."/>
            <person name="McCowen C."/>
            <person name="Montmayeur A."/>
            <person name="Murphy C."/>
            <person name="Neiman D."/>
            <person name="Pearson M."/>
            <person name="Priest M."/>
            <person name="Roberts A."/>
            <person name="Saif S."/>
            <person name="Shea T."/>
            <person name="Sisk P."/>
            <person name="Stolte C."/>
            <person name="Sykes S."/>
            <person name="Wortman J."/>
            <person name="Nusbaum C."/>
            <person name="Birren B."/>
        </authorList>
    </citation>
    <scope>NUCLEOTIDE SEQUENCE [LARGE SCALE GENOMIC DNA]</scope>
    <source>
        <strain evidence="1 2">ATCC 38327</strain>
    </source>
</reference>
<dbReference type="OrthoDB" id="5530269at2759"/>
<sequence>MCYADALITMAKDLPPAIALSGYSDHTAPVYNFITLMAQLESLYVESNGAVTNVCVQFPEDDQVYHVFLGPTKEPSEFSSTCASWYVRDRYDKQWSN</sequence>
<dbReference type="Proteomes" id="UP000054350">
    <property type="component" value="Unassembled WGS sequence"/>
</dbReference>
<accession>A0A0L0T7C3</accession>
<keyword evidence="2" id="KW-1185">Reference proteome</keyword>
<evidence type="ECO:0000313" key="2">
    <source>
        <dbReference type="Proteomes" id="UP000054350"/>
    </source>
</evidence>
<name>A0A0L0T7C3_ALLM3</name>
<protein>
    <submittedName>
        <fullName evidence="1">Uncharacterized protein</fullName>
    </submittedName>
</protein>
<feature type="non-terminal residue" evidence="1">
    <location>
        <position position="97"/>
    </location>
</feature>
<reference evidence="2" key="2">
    <citation type="submission" date="2009-11" db="EMBL/GenBank/DDBJ databases">
        <title>The Genome Sequence of Allomyces macrogynus strain ATCC 38327.</title>
        <authorList>
            <consortium name="The Broad Institute Genome Sequencing Platform"/>
            <person name="Russ C."/>
            <person name="Cuomo C."/>
            <person name="Shea T."/>
            <person name="Young S.K."/>
            <person name="Zeng Q."/>
            <person name="Koehrsen M."/>
            <person name="Haas B."/>
            <person name="Borodovsky M."/>
            <person name="Guigo R."/>
            <person name="Alvarado L."/>
            <person name="Berlin A."/>
            <person name="Borenstein D."/>
            <person name="Chen Z."/>
            <person name="Engels R."/>
            <person name="Freedman E."/>
            <person name="Gellesch M."/>
            <person name="Goldberg J."/>
            <person name="Griggs A."/>
            <person name="Gujja S."/>
            <person name="Heiman D."/>
            <person name="Hepburn T."/>
            <person name="Howarth C."/>
            <person name="Jen D."/>
            <person name="Larson L."/>
            <person name="Lewis B."/>
            <person name="Mehta T."/>
            <person name="Park D."/>
            <person name="Pearson M."/>
            <person name="Roberts A."/>
            <person name="Saif S."/>
            <person name="Shenoy N."/>
            <person name="Sisk P."/>
            <person name="Stolte C."/>
            <person name="Sykes S."/>
            <person name="Walk T."/>
            <person name="White J."/>
            <person name="Yandava C."/>
            <person name="Burger G."/>
            <person name="Gray M.W."/>
            <person name="Holland P.W.H."/>
            <person name="King N."/>
            <person name="Lang F.B.F."/>
            <person name="Roger A.J."/>
            <person name="Ruiz-Trillo I."/>
            <person name="Lander E."/>
            <person name="Nusbaum C."/>
        </authorList>
    </citation>
    <scope>NUCLEOTIDE SEQUENCE [LARGE SCALE GENOMIC DNA]</scope>
    <source>
        <strain evidence="2">ATCC 38327</strain>
    </source>
</reference>
<proteinExistence type="predicted"/>
<organism evidence="1 2">
    <name type="scientific">Allomyces macrogynus (strain ATCC 38327)</name>
    <name type="common">Allomyces javanicus var. macrogynus</name>
    <dbReference type="NCBI Taxonomy" id="578462"/>
    <lineage>
        <taxon>Eukaryota</taxon>
        <taxon>Fungi</taxon>
        <taxon>Fungi incertae sedis</taxon>
        <taxon>Blastocladiomycota</taxon>
        <taxon>Blastocladiomycetes</taxon>
        <taxon>Blastocladiales</taxon>
        <taxon>Blastocladiaceae</taxon>
        <taxon>Allomyces</taxon>
    </lineage>
</organism>
<evidence type="ECO:0000313" key="1">
    <source>
        <dbReference type="EMBL" id="KNE70591.1"/>
    </source>
</evidence>
<gene>
    <name evidence="1" type="ORF">AMAG_15351</name>
</gene>
<dbReference type="EMBL" id="GG745367">
    <property type="protein sequence ID" value="KNE70591.1"/>
    <property type="molecule type" value="Genomic_DNA"/>
</dbReference>
<dbReference type="AlphaFoldDB" id="A0A0L0T7C3"/>
<dbReference type="VEuPathDB" id="FungiDB:AMAG_15351"/>